<dbReference type="Gene3D" id="3.50.50.60">
    <property type="entry name" value="FAD/NAD(P)-binding domain"/>
    <property type="match status" value="1"/>
</dbReference>
<dbReference type="EMBL" id="CP036298">
    <property type="protein sequence ID" value="QDV24942.1"/>
    <property type="molecule type" value="Genomic_DNA"/>
</dbReference>
<reference evidence="2 3" key="1">
    <citation type="submission" date="2019-02" db="EMBL/GenBank/DDBJ databases">
        <title>Deep-cultivation of Planctomycetes and their phenomic and genomic characterization uncovers novel biology.</title>
        <authorList>
            <person name="Wiegand S."/>
            <person name="Jogler M."/>
            <person name="Boedeker C."/>
            <person name="Pinto D."/>
            <person name="Vollmers J."/>
            <person name="Rivas-Marin E."/>
            <person name="Kohn T."/>
            <person name="Peeters S.H."/>
            <person name="Heuer A."/>
            <person name="Rast P."/>
            <person name="Oberbeckmann S."/>
            <person name="Bunk B."/>
            <person name="Jeske O."/>
            <person name="Meyerdierks A."/>
            <person name="Storesund J.E."/>
            <person name="Kallscheuer N."/>
            <person name="Luecker S."/>
            <person name="Lage O.M."/>
            <person name="Pohl T."/>
            <person name="Merkel B.J."/>
            <person name="Hornburger P."/>
            <person name="Mueller R.-W."/>
            <person name="Bruemmer F."/>
            <person name="Labrenz M."/>
            <person name="Spormann A.M."/>
            <person name="Op den Camp H."/>
            <person name="Overmann J."/>
            <person name="Amann R."/>
            <person name="Jetten M.S.M."/>
            <person name="Mascher T."/>
            <person name="Medema M.H."/>
            <person name="Devos D.P."/>
            <person name="Kaster A.-K."/>
            <person name="Ovreas L."/>
            <person name="Rohde M."/>
            <person name="Galperin M.Y."/>
            <person name="Jogler C."/>
        </authorList>
    </citation>
    <scope>NUCLEOTIDE SEQUENCE [LARGE SCALE GENOMIC DNA]</scope>
    <source>
        <strain evidence="2 3">Q31a</strain>
    </source>
</reference>
<dbReference type="KEGG" id="ahel:Q31a_32640"/>
<dbReference type="InterPro" id="IPR002938">
    <property type="entry name" value="FAD-bd"/>
</dbReference>
<evidence type="ECO:0000313" key="3">
    <source>
        <dbReference type="Proteomes" id="UP000318017"/>
    </source>
</evidence>
<dbReference type="InterPro" id="IPR036188">
    <property type="entry name" value="FAD/NAD-bd_sf"/>
</dbReference>
<dbReference type="RefSeq" id="WP_145079336.1">
    <property type="nucleotide sequence ID" value="NZ_CP036298.1"/>
</dbReference>
<dbReference type="SUPFAM" id="SSF51905">
    <property type="entry name" value="FAD/NAD(P)-binding domain"/>
    <property type="match status" value="1"/>
</dbReference>
<dbReference type="PANTHER" id="PTHR42685:SF22">
    <property type="entry name" value="CONDITIONED MEDIUM FACTOR RECEPTOR 1"/>
    <property type="match status" value="1"/>
</dbReference>
<evidence type="ECO:0000259" key="1">
    <source>
        <dbReference type="Pfam" id="PF01494"/>
    </source>
</evidence>
<keyword evidence="3" id="KW-1185">Reference proteome</keyword>
<dbReference type="Pfam" id="PF01494">
    <property type="entry name" value="FAD_binding_3"/>
    <property type="match status" value="1"/>
</dbReference>
<gene>
    <name evidence="2" type="ORF">Q31a_32640</name>
</gene>
<dbReference type="GO" id="GO:0071949">
    <property type="term" value="F:FAD binding"/>
    <property type="evidence" value="ECO:0007669"/>
    <property type="project" value="InterPro"/>
</dbReference>
<dbReference type="AlphaFoldDB" id="A0A518G8N5"/>
<feature type="domain" description="FAD-binding" evidence="1">
    <location>
        <begin position="13"/>
        <end position="306"/>
    </location>
</feature>
<dbReference type="PRINTS" id="PR00420">
    <property type="entry name" value="RNGMNOXGNASE"/>
</dbReference>
<dbReference type="InterPro" id="IPR050407">
    <property type="entry name" value="Geranylgeranyl_reductase"/>
</dbReference>
<dbReference type="Proteomes" id="UP000318017">
    <property type="component" value="Chromosome"/>
</dbReference>
<evidence type="ECO:0000313" key="2">
    <source>
        <dbReference type="EMBL" id="QDV24942.1"/>
    </source>
</evidence>
<dbReference type="OrthoDB" id="9806565at2"/>
<proteinExistence type="predicted"/>
<organism evidence="2 3">
    <name type="scientific">Aureliella helgolandensis</name>
    <dbReference type="NCBI Taxonomy" id="2527968"/>
    <lineage>
        <taxon>Bacteria</taxon>
        <taxon>Pseudomonadati</taxon>
        <taxon>Planctomycetota</taxon>
        <taxon>Planctomycetia</taxon>
        <taxon>Pirellulales</taxon>
        <taxon>Pirellulaceae</taxon>
        <taxon>Aureliella</taxon>
    </lineage>
</organism>
<accession>A0A518G8N5</accession>
<protein>
    <submittedName>
        <fullName evidence="2">Dihydrolipoamide dehydrogenase</fullName>
    </submittedName>
</protein>
<name>A0A518G8N5_9BACT</name>
<dbReference type="PANTHER" id="PTHR42685">
    <property type="entry name" value="GERANYLGERANYL DIPHOSPHATE REDUCTASE"/>
    <property type="match status" value="1"/>
</dbReference>
<sequence length="387" mass="42151">MIRLGQPPIETWDVVVVGAGPAGSAAAISLARLGQSVLLLDSKKFPRHKICGGCMNQVSITLLKSLIGSDHRFWTTGNPLESFSLHHRGRTFSVATPTGFAIERSLLDQCLVDCAIEAGVTFRDSTFAKLGEIADDYRLLELSRTGQSSVLRAKAVVIASGLNNRCVGAVEDLQQVAARNSRVGVETIIFKDSLPASFYAASRNSIQMALGACGYVGITALPEGRLHIAASVDRTHLRQQGPLGTVMHILREACCAEVPIIASDWRGSPLLTARARRLAAPRVFLVGDAAGYVEPFTGEGIRWALQSGIGVTPFVQAAVEAWRIELVDDWEHWHRKHIGCSQKLCSRLTRLLKSPAACWTAHQALRLQPWLAGEVVKRLNQTRENHQ</sequence>